<feature type="domain" description="BioF2-like acetyltransferase" evidence="1">
    <location>
        <begin position="171"/>
        <end position="317"/>
    </location>
</feature>
<dbReference type="Gene3D" id="3.40.630.30">
    <property type="match status" value="1"/>
</dbReference>
<dbReference type="Pfam" id="PF13480">
    <property type="entry name" value="Acetyltransf_6"/>
    <property type="match status" value="1"/>
</dbReference>
<dbReference type="EMBL" id="JACIHM010000001">
    <property type="protein sequence ID" value="MBB4445732.1"/>
    <property type="molecule type" value="Genomic_DNA"/>
</dbReference>
<evidence type="ECO:0000313" key="2">
    <source>
        <dbReference type="EMBL" id="MBB4346563.1"/>
    </source>
</evidence>
<organism evidence="4 7">
    <name type="scientific">Aliirhizobium cellulosilyticum</name>
    <dbReference type="NCBI Taxonomy" id="393664"/>
    <lineage>
        <taxon>Bacteria</taxon>
        <taxon>Pseudomonadati</taxon>
        <taxon>Pseudomonadota</taxon>
        <taxon>Alphaproteobacteria</taxon>
        <taxon>Hyphomicrobiales</taxon>
        <taxon>Rhizobiaceae</taxon>
        <taxon>Aliirhizobium</taxon>
    </lineage>
</organism>
<dbReference type="EMBL" id="JACIGW010000001">
    <property type="protein sequence ID" value="MBB4346563.1"/>
    <property type="molecule type" value="Genomic_DNA"/>
</dbReference>
<comment type="caution">
    <text evidence="4">The sequence shown here is derived from an EMBL/GenBank/DDBJ whole genome shotgun (WGS) entry which is preliminary data.</text>
</comment>
<keyword evidence="6" id="KW-1185">Reference proteome</keyword>
<dbReference type="AlphaFoldDB" id="A0A7W6Y1D3"/>
<dbReference type="InterPro" id="IPR038740">
    <property type="entry name" value="BioF2-like_GNAT_dom"/>
</dbReference>
<dbReference type="EMBL" id="JACIGY010000001">
    <property type="protein sequence ID" value="MBB4411043.1"/>
    <property type="molecule type" value="Genomic_DNA"/>
</dbReference>
<dbReference type="SUPFAM" id="SSF55729">
    <property type="entry name" value="Acyl-CoA N-acyltransferases (Nat)"/>
    <property type="match status" value="1"/>
</dbReference>
<gene>
    <name evidence="3" type="ORF">GGE31_001514</name>
    <name evidence="2" type="ORF">GGE33_000271</name>
    <name evidence="4" type="ORF">GGE35_001514</name>
</gene>
<evidence type="ECO:0000313" key="7">
    <source>
        <dbReference type="Proteomes" id="UP000576087"/>
    </source>
</evidence>
<evidence type="ECO:0000313" key="4">
    <source>
        <dbReference type="EMBL" id="MBB4445732.1"/>
    </source>
</evidence>
<dbReference type="GO" id="GO:0016740">
    <property type="term" value="F:transferase activity"/>
    <property type="evidence" value="ECO:0007669"/>
    <property type="project" value="UniProtKB-KW"/>
</dbReference>
<protein>
    <submittedName>
        <fullName evidence="4">CelD/BcsL family acetyltransferase involved in cellulose biosynthesis</fullName>
    </submittedName>
</protein>
<name>A0A7W6Y1D3_9HYPH</name>
<dbReference type="Proteomes" id="UP000524535">
    <property type="component" value="Unassembled WGS sequence"/>
</dbReference>
<dbReference type="Proteomes" id="UP000520770">
    <property type="component" value="Unassembled WGS sequence"/>
</dbReference>
<keyword evidence="4" id="KW-0808">Transferase</keyword>
<evidence type="ECO:0000259" key="1">
    <source>
        <dbReference type="Pfam" id="PF13480"/>
    </source>
</evidence>
<sequence>MLRSVLVDGVEAFVQLEDEWNALARSVVTCHYTQTFEWAKLGWETRDASAGDRLICATIWSDSRLVAVWPFQRNRLGPATRLEPLGCGMHEEYGDPLIAPDMNAAEICRELMALLRPMADIIEVPFVEQDGAVRQVLERTGAFQIPNPLDSYMIERRGVENLDDLLPSYSSKFRTNLKQGRKRLQKLGELRFELPEDYASSVETIDWVIEEKRRWLRRMDKSCPWLGKGEARAFFLAASMKRGELGRVGLFRLTLDGNPIAAFLTMIDRTRVELLTTSFDPDYSRYSPGMLIIEDTVRWCFEHGLDFDMRILRMDYKERWSNAQTVRIQYRVPLTAKGAAVLLPAYLVYSFYWTVHAISNAEQRAAIRRMMKWRPVLNGRNRPPTGQIEPSA</sequence>
<dbReference type="Proteomes" id="UP000576087">
    <property type="component" value="Unassembled WGS sequence"/>
</dbReference>
<dbReference type="InterPro" id="IPR016181">
    <property type="entry name" value="Acyl_CoA_acyltransferase"/>
</dbReference>
<accession>A0A7W6Y1D3</accession>
<evidence type="ECO:0000313" key="6">
    <source>
        <dbReference type="Proteomes" id="UP000524535"/>
    </source>
</evidence>
<dbReference type="RefSeq" id="WP_183820958.1">
    <property type="nucleotide sequence ID" value="NZ_JACIGW010000001.1"/>
</dbReference>
<reference evidence="5 6" key="1">
    <citation type="submission" date="2020-08" db="EMBL/GenBank/DDBJ databases">
        <title>Genomic Encyclopedia of Type Strains, Phase IV (KMG-V): Genome sequencing to study the core and pangenomes of soil and plant-associated prokaryotes.</title>
        <authorList>
            <person name="Whitman W."/>
        </authorList>
    </citation>
    <scope>NUCLEOTIDE SEQUENCE [LARGE SCALE GENOMIC DNA]</scope>
    <source>
        <strain evidence="3 6">SEMIA 444</strain>
        <strain evidence="2 5">SEMIA 448</strain>
        <strain evidence="4 7">SEMIA 452</strain>
    </source>
</reference>
<evidence type="ECO:0000313" key="3">
    <source>
        <dbReference type="EMBL" id="MBB4411043.1"/>
    </source>
</evidence>
<proteinExistence type="predicted"/>
<evidence type="ECO:0000313" key="5">
    <source>
        <dbReference type="Proteomes" id="UP000520770"/>
    </source>
</evidence>